<sequence>MNQRQKELRRRQRVKEVRRKLFVLCVLSVICASAVIALAADQYKESKQTIAKKPEKQPAKGETKRAEENNTDTGTRKMEEQTKPEPVTITISAAGDCTLGTDENFDPGTNFVSKYNEVSDPGYFLSNVKDIFSSDDLTIVNLEGTLSSAGERADKKFAFRGDPSYTEILTRGSVEAVNLANNHSKDYGEQSFQDTITNVEAAGITTFGYERTAIVEKKGVKIGLLGTYVLKDGIGCKQGMLDNINSLKQQGAQLIIASFHWGIEREYEPEAVQKELAHAAIDAGAHLVLGHHPHVLQGVEEYNGRYICYSLGNFCFGGNKNPSDKDTMIYRQTFTITGDEVAADDNKEIIPCSLSSATSINNYQPTPAEGTEKERIMNKIHGLAT</sequence>
<dbReference type="SMART" id="SM00854">
    <property type="entry name" value="PGA_cap"/>
    <property type="match status" value="1"/>
</dbReference>
<dbReference type="InterPro" id="IPR029052">
    <property type="entry name" value="Metallo-depent_PP-like"/>
</dbReference>
<accession>A0A7M2RLP6</accession>
<keyword evidence="6" id="KW-1185">Reference proteome</keyword>
<feature type="domain" description="Capsule synthesis protein CapA" evidence="4">
    <location>
        <begin position="90"/>
        <end position="318"/>
    </location>
</feature>
<evidence type="ECO:0000256" key="2">
    <source>
        <dbReference type="SAM" id="MobiDB-lite"/>
    </source>
</evidence>
<keyword evidence="3" id="KW-0732">Signal</keyword>
<proteinExistence type="inferred from homology"/>
<dbReference type="CDD" id="cd07381">
    <property type="entry name" value="MPP_CapA"/>
    <property type="match status" value="1"/>
</dbReference>
<dbReference type="PANTHER" id="PTHR33393:SF11">
    <property type="entry name" value="POLYGLUTAMINE SYNTHESIS ACCESSORY PROTEIN RV0574C-RELATED"/>
    <property type="match status" value="1"/>
</dbReference>
<dbReference type="PANTHER" id="PTHR33393">
    <property type="entry name" value="POLYGLUTAMINE SYNTHESIS ACCESSORY PROTEIN RV0574C-RELATED"/>
    <property type="match status" value="1"/>
</dbReference>
<feature type="signal peptide" evidence="3">
    <location>
        <begin position="1"/>
        <end position="39"/>
    </location>
</feature>
<reference evidence="5 6" key="1">
    <citation type="submission" date="2020-10" db="EMBL/GenBank/DDBJ databases">
        <title>Blautia liquoris sp.nov., isolated from the mud in a fermentation cellar used for the production of Chinese strong-flavoured liquor.</title>
        <authorList>
            <person name="Lu L."/>
        </authorList>
    </citation>
    <scope>NUCLEOTIDE SEQUENCE [LARGE SCALE GENOMIC DNA]</scope>
    <source>
        <strain evidence="5 6">LZLJ-3</strain>
    </source>
</reference>
<gene>
    <name evidence="5" type="ORF">INP51_04860</name>
</gene>
<dbReference type="Pfam" id="PF09587">
    <property type="entry name" value="PGA_cap"/>
    <property type="match status" value="1"/>
</dbReference>
<dbReference type="EMBL" id="CP063304">
    <property type="protein sequence ID" value="QOV20282.1"/>
    <property type="molecule type" value="Genomic_DNA"/>
</dbReference>
<dbReference type="InterPro" id="IPR019079">
    <property type="entry name" value="Capsule_synth_CapA"/>
</dbReference>
<organism evidence="5 6">
    <name type="scientific">Blautia liquoris</name>
    <dbReference type="NCBI Taxonomy" id="2779518"/>
    <lineage>
        <taxon>Bacteria</taxon>
        <taxon>Bacillati</taxon>
        <taxon>Bacillota</taxon>
        <taxon>Clostridia</taxon>
        <taxon>Lachnospirales</taxon>
        <taxon>Lachnospiraceae</taxon>
        <taxon>Blautia</taxon>
    </lineage>
</organism>
<feature type="chain" id="PRO_5032901375" evidence="3">
    <location>
        <begin position="40"/>
        <end position="385"/>
    </location>
</feature>
<dbReference type="InterPro" id="IPR052169">
    <property type="entry name" value="CW_Biosynth-Accessory"/>
</dbReference>
<name>A0A7M2RLP6_9FIRM</name>
<feature type="region of interest" description="Disordered" evidence="2">
    <location>
        <begin position="47"/>
        <end position="83"/>
    </location>
</feature>
<dbReference type="RefSeq" id="WP_193736602.1">
    <property type="nucleotide sequence ID" value="NZ_CP063304.1"/>
</dbReference>
<evidence type="ECO:0000256" key="1">
    <source>
        <dbReference type="ARBA" id="ARBA00005662"/>
    </source>
</evidence>
<dbReference type="Proteomes" id="UP000593601">
    <property type="component" value="Chromosome"/>
</dbReference>
<dbReference type="AlphaFoldDB" id="A0A7M2RLP6"/>
<comment type="similarity">
    <text evidence="1">Belongs to the CapA family.</text>
</comment>
<evidence type="ECO:0000259" key="4">
    <source>
        <dbReference type="SMART" id="SM00854"/>
    </source>
</evidence>
<evidence type="ECO:0000313" key="6">
    <source>
        <dbReference type="Proteomes" id="UP000593601"/>
    </source>
</evidence>
<protein>
    <submittedName>
        <fullName evidence="5">CapA family protein</fullName>
    </submittedName>
</protein>
<evidence type="ECO:0000313" key="5">
    <source>
        <dbReference type="EMBL" id="QOV20282.1"/>
    </source>
</evidence>
<dbReference type="SUPFAM" id="SSF56300">
    <property type="entry name" value="Metallo-dependent phosphatases"/>
    <property type="match status" value="1"/>
</dbReference>
<evidence type="ECO:0000256" key="3">
    <source>
        <dbReference type="SAM" id="SignalP"/>
    </source>
</evidence>
<dbReference type="Gene3D" id="3.60.21.10">
    <property type="match status" value="1"/>
</dbReference>
<dbReference type="KEGG" id="bliq:INP51_04860"/>